<accession>A0A3B1BJ79</accession>
<dbReference type="FunFam" id="4.10.520.10:FF:000003">
    <property type="entry name" value="Integration host factor subunit beta"/>
    <property type="match status" value="1"/>
</dbReference>
<dbReference type="GO" id="GO:0006417">
    <property type="term" value="P:regulation of translation"/>
    <property type="evidence" value="ECO:0007669"/>
    <property type="project" value="UniProtKB-KW"/>
</dbReference>
<dbReference type="GO" id="GO:0030527">
    <property type="term" value="F:structural constituent of chromatin"/>
    <property type="evidence" value="ECO:0007669"/>
    <property type="project" value="InterPro"/>
</dbReference>
<evidence type="ECO:0000256" key="3">
    <source>
        <dbReference type="ARBA" id="ARBA00023125"/>
    </source>
</evidence>
<dbReference type="Gene3D" id="4.10.520.10">
    <property type="entry name" value="IHF-like DNA-binding proteins"/>
    <property type="match status" value="1"/>
</dbReference>
<dbReference type="PANTHER" id="PTHR33175:SF5">
    <property type="entry name" value="INTEGRATION HOST FACTOR SUBUNIT BETA"/>
    <property type="match status" value="1"/>
</dbReference>
<dbReference type="PANTHER" id="PTHR33175">
    <property type="entry name" value="DNA-BINDING PROTEIN HU"/>
    <property type="match status" value="1"/>
</dbReference>
<keyword evidence="2" id="KW-0810">Translation regulation</keyword>
<dbReference type="NCBIfam" id="NF001222">
    <property type="entry name" value="PRK00199.1"/>
    <property type="match status" value="1"/>
</dbReference>
<dbReference type="InterPro" id="IPR005685">
    <property type="entry name" value="IHF_beta"/>
</dbReference>
<dbReference type="InterPro" id="IPR020816">
    <property type="entry name" value="Histone-like_DNA-bd_CS"/>
</dbReference>
<dbReference type="PRINTS" id="PR01727">
    <property type="entry name" value="DNABINDINGHU"/>
</dbReference>
<dbReference type="GO" id="GO:0003677">
    <property type="term" value="F:DNA binding"/>
    <property type="evidence" value="ECO:0007669"/>
    <property type="project" value="UniProtKB-KW"/>
</dbReference>
<evidence type="ECO:0000256" key="5">
    <source>
        <dbReference type="ARBA" id="ARBA00023172"/>
    </source>
</evidence>
<dbReference type="SMART" id="SM00411">
    <property type="entry name" value="BHL"/>
    <property type="match status" value="1"/>
</dbReference>
<dbReference type="EMBL" id="UOFX01000076">
    <property type="protein sequence ID" value="VAX10630.1"/>
    <property type="molecule type" value="Genomic_DNA"/>
</dbReference>
<evidence type="ECO:0000256" key="2">
    <source>
        <dbReference type="ARBA" id="ARBA00022845"/>
    </source>
</evidence>
<dbReference type="GO" id="GO:0005829">
    <property type="term" value="C:cytosol"/>
    <property type="evidence" value="ECO:0007669"/>
    <property type="project" value="TreeGrafter"/>
</dbReference>
<proteinExistence type="inferred from homology"/>
<evidence type="ECO:0000256" key="4">
    <source>
        <dbReference type="ARBA" id="ARBA00023163"/>
    </source>
</evidence>
<dbReference type="NCBIfam" id="TIGR00988">
    <property type="entry name" value="hip"/>
    <property type="match status" value="1"/>
</dbReference>
<dbReference type="GO" id="GO:0005694">
    <property type="term" value="C:chromosome"/>
    <property type="evidence" value="ECO:0007669"/>
    <property type="project" value="InterPro"/>
</dbReference>
<keyword evidence="4" id="KW-0804">Transcription</keyword>
<dbReference type="SUPFAM" id="SSF47729">
    <property type="entry name" value="IHF-like DNA-binding proteins"/>
    <property type="match status" value="1"/>
</dbReference>
<dbReference type="AlphaFoldDB" id="A0A3B1BJ79"/>
<sequence>MTKSDLIEAIAKQQSHLAHRDVELAVKCMLEQMSQALATGDRIEIRGFGSFSLHYRPPRMGRNPKTGDSVALSGKYVPHFKPGKELRERANQGFGTQVQAK</sequence>
<dbReference type="InterPro" id="IPR010992">
    <property type="entry name" value="IHF-like_DNA-bd_dom_sf"/>
</dbReference>
<gene>
    <name evidence="6" type="ORF">MNBD_GAMMA26-2377</name>
</gene>
<keyword evidence="3" id="KW-0238">DNA-binding</keyword>
<keyword evidence="5" id="KW-0233">DNA recombination</keyword>
<dbReference type="PROSITE" id="PS00045">
    <property type="entry name" value="HISTONE_LIKE"/>
    <property type="match status" value="1"/>
</dbReference>
<dbReference type="GO" id="GO:0006310">
    <property type="term" value="P:DNA recombination"/>
    <property type="evidence" value="ECO:0007669"/>
    <property type="project" value="UniProtKB-KW"/>
</dbReference>
<dbReference type="HAMAP" id="MF_00381">
    <property type="entry name" value="IHF_beta"/>
    <property type="match status" value="1"/>
</dbReference>
<dbReference type="CDD" id="cd13836">
    <property type="entry name" value="IHF_B"/>
    <property type="match status" value="1"/>
</dbReference>
<reference evidence="6" key="1">
    <citation type="submission" date="2018-06" db="EMBL/GenBank/DDBJ databases">
        <authorList>
            <person name="Zhirakovskaya E."/>
        </authorList>
    </citation>
    <scope>NUCLEOTIDE SEQUENCE</scope>
</reference>
<dbReference type="Pfam" id="PF00216">
    <property type="entry name" value="Bac_DNA_binding"/>
    <property type="match status" value="1"/>
</dbReference>
<evidence type="ECO:0000256" key="1">
    <source>
        <dbReference type="ARBA" id="ARBA00018700"/>
    </source>
</evidence>
<evidence type="ECO:0000313" key="6">
    <source>
        <dbReference type="EMBL" id="VAX10630.1"/>
    </source>
</evidence>
<protein>
    <recommendedName>
        <fullName evidence="1">Integration host factor subunit beta</fullName>
    </recommendedName>
</protein>
<dbReference type="GO" id="GO:0006355">
    <property type="term" value="P:regulation of DNA-templated transcription"/>
    <property type="evidence" value="ECO:0007669"/>
    <property type="project" value="InterPro"/>
</dbReference>
<dbReference type="InterPro" id="IPR000119">
    <property type="entry name" value="Hist_DNA-bd"/>
</dbReference>
<name>A0A3B1BJ79_9ZZZZ</name>
<organism evidence="6">
    <name type="scientific">hydrothermal vent metagenome</name>
    <dbReference type="NCBI Taxonomy" id="652676"/>
    <lineage>
        <taxon>unclassified sequences</taxon>
        <taxon>metagenomes</taxon>
        <taxon>ecological metagenomes</taxon>
    </lineage>
</organism>